<feature type="transmembrane region" description="Helical" evidence="6">
    <location>
        <begin position="353"/>
        <end position="372"/>
    </location>
</feature>
<comment type="caution">
    <text evidence="7">The sequence shown here is derived from an EMBL/GenBank/DDBJ whole genome shotgun (WGS) entry which is preliminary data.</text>
</comment>
<feature type="transmembrane region" description="Helical" evidence="6">
    <location>
        <begin position="293"/>
        <end position="316"/>
    </location>
</feature>
<evidence type="ECO:0000256" key="3">
    <source>
        <dbReference type="ARBA" id="ARBA00022692"/>
    </source>
</evidence>
<proteinExistence type="predicted"/>
<accession>A0A5R9DSV9</accession>
<evidence type="ECO:0000313" key="7">
    <source>
        <dbReference type="EMBL" id="TLQ39889.1"/>
    </source>
</evidence>
<keyword evidence="2" id="KW-1003">Cell membrane</keyword>
<evidence type="ECO:0000256" key="6">
    <source>
        <dbReference type="SAM" id="Phobius"/>
    </source>
</evidence>
<sequence length="470" mass="54545">MKQLIKRLAQFSLGTILATLLSGIQIPILTYFLLPEDYGQAGLFRNLIIQVPPFLYLGIDHAFSREYRNKDNRTYLLSNSIILPLILSMMLSVLLYFYSEELSIWLFNSPQYDYIVKISTVWLILIIFERFILLSFRMEDMAKQYSFYTLLIKVVTFIITMIMVYLGIRNFTVIVIGLLFGNIVPDVVLIIKYRKYLRFSFNDFDPTLVKQMLIFGFPQMIALTLTSFTNTTGNLFINNYTTTFELGIYNLGITIISLIGVLRTAFTTFWLPTAYKWKSEKKTLKHYEFINKVVVFGCSVVFYLMILFLPLIRMVIGEDYEVVIYIIPILSLQHIFFLTAETTSLGIVFNRKTYLSVVVAILMFIISIGLNLTLTPIIGYKGASLTISVTAFAYYVIITYFSRKTGFYIKQKRQVVAMLLMFIASLLIMLEYNDIFWLILLLAIITIFTLSDTYTTILNIKKNPEDWDFT</sequence>
<feature type="transmembrane region" description="Helical" evidence="6">
    <location>
        <begin position="322"/>
        <end position="341"/>
    </location>
</feature>
<keyword evidence="5 6" id="KW-0472">Membrane</keyword>
<dbReference type="Pfam" id="PF13440">
    <property type="entry name" value="Polysacc_synt_3"/>
    <property type="match status" value="1"/>
</dbReference>
<evidence type="ECO:0000313" key="8">
    <source>
        <dbReference type="Proteomes" id="UP000306420"/>
    </source>
</evidence>
<feature type="transmembrane region" description="Helical" evidence="6">
    <location>
        <begin position="413"/>
        <end position="430"/>
    </location>
</feature>
<comment type="subcellular location">
    <subcellularLocation>
        <location evidence="1">Cell membrane</location>
        <topology evidence="1">Multi-pass membrane protein</topology>
    </subcellularLocation>
</comment>
<feature type="transmembrane region" description="Helical" evidence="6">
    <location>
        <begin position="212"/>
        <end position="228"/>
    </location>
</feature>
<reference evidence="7 8" key="1">
    <citation type="submission" date="2019-05" db="EMBL/GenBank/DDBJ databases">
        <title>The metagenome of a microbial culture collection derived from dairy environment covers the genomic content of the human microbiome.</title>
        <authorList>
            <person name="Roder T."/>
            <person name="Wuthrich D."/>
            <person name="Sattari Z."/>
            <person name="Von Ah U."/>
            <person name="Bar C."/>
            <person name="Ronchi F."/>
            <person name="Macpherson A.J."/>
            <person name="Ganal-Vonarburg S.C."/>
            <person name="Bruggmann R."/>
            <person name="Vergeres G."/>
        </authorList>
    </citation>
    <scope>NUCLEOTIDE SEQUENCE [LARGE SCALE GENOMIC DNA]</scope>
    <source>
        <strain evidence="7 8">FAM 24227</strain>
    </source>
</reference>
<feature type="transmembrane region" description="Helical" evidence="6">
    <location>
        <begin position="378"/>
        <end position="401"/>
    </location>
</feature>
<evidence type="ECO:0000256" key="5">
    <source>
        <dbReference type="ARBA" id="ARBA00023136"/>
    </source>
</evidence>
<dbReference type="InterPro" id="IPR050833">
    <property type="entry name" value="Poly_Biosynth_Transport"/>
</dbReference>
<dbReference type="Proteomes" id="UP000306420">
    <property type="component" value="Unassembled WGS sequence"/>
</dbReference>
<dbReference type="PANTHER" id="PTHR30250">
    <property type="entry name" value="PST FAMILY PREDICTED COLANIC ACID TRANSPORTER"/>
    <property type="match status" value="1"/>
</dbReference>
<feature type="transmembrane region" description="Helical" evidence="6">
    <location>
        <begin position="145"/>
        <end position="165"/>
    </location>
</feature>
<feature type="transmembrane region" description="Helical" evidence="6">
    <location>
        <begin position="436"/>
        <end position="454"/>
    </location>
</feature>
<evidence type="ECO:0000256" key="1">
    <source>
        <dbReference type="ARBA" id="ARBA00004651"/>
    </source>
</evidence>
<evidence type="ECO:0000256" key="4">
    <source>
        <dbReference type="ARBA" id="ARBA00022989"/>
    </source>
</evidence>
<organism evidence="7 8">
    <name type="scientific">Ruoffia tabacinasalis</name>
    <dbReference type="NCBI Taxonomy" id="87458"/>
    <lineage>
        <taxon>Bacteria</taxon>
        <taxon>Bacillati</taxon>
        <taxon>Bacillota</taxon>
        <taxon>Bacilli</taxon>
        <taxon>Lactobacillales</taxon>
        <taxon>Aerococcaceae</taxon>
        <taxon>Ruoffia</taxon>
    </lineage>
</organism>
<dbReference type="GO" id="GO:0005886">
    <property type="term" value="C:plasma membrane"/>
    <property type="evidence" value="ECO:0007669"/>
    <property type="project" value="UniProtKB-SubCell"/>
</dbReference>
<dbReference type="PANTHER" id="PTHR30250:SF11">
    <property type="entry name" value="O-ANTIGEN TRANSPORTER-RELATED"/>
    <property type="match status" value="1"/>
</dbReference>
<dbReference type="RefSeq" id="WP_138405242.1">
    <property type="nucleotide sequence ID" value="NZ_VBSP01000044.1"/>
</dbReference>
<feature type="transmembrane region" description="Helical" evidence="6">
    <location>
        <begin position="248"/>
        <end position="272"/>
    </location>
</feature>
<gene>
    <name evidence="7" type="ORF">FEZ33_09985</name>
</gene>
<feature type="transmembrane region" description="Helical" evidence="6">
    <location>
        <begin position="46"/>
        <end position="63"/>
    </location>
</feature>
<keyword evidence="3 6" id="KW-0812">Transmembrane</keyword>
<dbReference type="OrthoDB" id="6017905at2"/>
<feature type="transmembrane region" description="Helical" evidence="6">
    <location>
        <begin position="12"/>
        <end position="34"/>
    </location>
</feature>
<name>A0A5R9DSV9_9LACT</name>
<keyword evidence="4 6" id="KW-1133">Transmembrane helix</keyword>
<feature type="transmembrane region" description="Helical" evidence="6">
    <location>
        <begin position="171"/>
        <end position="191"/>
    </location>
</feature>
<evidence type="ECO:0000256" key="2">
    <source>
        <dbReference type="ARBA" id="ARBA00022475"/>
    </source>
</evidence>
<protein>
    <submittedName>
        <fullName evidence="7">Polysaccharide biosynthesis protein</fullName>
    </submittedName>
</protein>
<feature type="transmembrane region" description="Helical" evidence="6">
    <location>
        <begin position="114"/>
        <end position="133"/>
    </location>
</feature>
<feature type="transmembrane region" description="Helical" evidence="6">
    <location>
        <begin position="75"/>
        <end position="98"/>
    </location>
</feature>
<dbReference type="AlphaFoldDB" id="A0A5R9DSV9"/>
<dbReference type="EMBL" id="VBSP01000044">
    <property type="protein sequence ID" value="TLQ39889.1"/>
    <property type="molecule type" value="Genomic_DNA"/>
</dbReference>